<protein>
    <recommendedName>
        <fullName evidence="3">Glycosyltransferase family 4 protein</fullName>
    </recommendedName>
</protein>
<dbReference type="EMBL" id="LKEU01000024">
    <property type="protein sequence ID" value="OFV71341.1"/>
    <property type="molecule type" value="Genomic_DNA"/>
</dbReference>
<dbReference type="Gene3D" id="3.40.50.2000">
    <property type="entry name" value="Glycogen Phosphorylase B"/>
    <property type="match status" value="1"/>
</dbReference>
<dbReference type="SUPFAM" id="SSF53756">
    <property type="entry name" value="UDP-Glycosyltransferase/glycogen phosphorylase"/>
    <property type="match status" value="1"/>
</dbReference>
<evidence type="ECO:0000313" key="2">
    <source>
        <dbReference type="Proteomes" id="UP000176244"/>
    </source>
</evidence>
<dbReference type="Proteomes" id="UP000176244">
    <property type="component" value="Unassembled WGS sequence"/>
</dbReference>
<name>A0A1F2PKT3_9FIRM</name>
<reference evidence="1 2" key="1">
    <citation type="submission" date="2015-09" db="EMBL/GenBank/DDBJ databases">
        <title>Genome sequence of Acetobacterium wieringae DSM 1911.</title>
        <authorList>
            <person name="Poehlein A."/>
            <person name="Bengelsdorf F.R."/>
            <person name="Schiel-Bengelsdorf B."/>
            <person name="Duerre P."/>
            <person name="Daniel R."/>
        </authorList>
    </citation>
    <scope>NUCLEOTIDE SEQUENCE [LARGE SCALE GENOMIC DNA]</scope>
    <source>
        <strain evidence="1 2">DSM 1911</strain>
    </source>
</reference>
<evidence type="ECO:0008006" key="3">
    <source>
        <dbReference type="Google" id="ProtNLM"/>
    </source>
</evidence>
<gene>
    <name evidence="1" type="ORF">ACWI_12550</name>
</gene>
<dbReference type="STRING" id="52694.ACWI_12550"/>
<comment type="caution">
    <text evidence="1">The sequence shown here is derived from an EMBL/GenBank/DDBJ whole genome shotgun (WGS) entry which is preliminary data.</text>
</comment>
<proteinExistence type="predicted"/>
<dbReference type="RefSeq" id="WP_070370582.1">
    <property type="nucleotide sequence ID" value="NZ_LKEU01000024.1"/>
</dbReference>
<organism evidence="1 2">
    <name type="scientific">Acetobacterium wieringae</name>
    <dbReference type="NCBI Taxonomy" id="52694"/>
    <lineage>
        <taxon>Bacteria</taxon>
        <taxon>Bacillati</taxon>
        <taxon>Bacillota</taxon>
        <taxon>Clostridia</taxon>
        <taxon>Eubacteriales</taxon>
        <taxon>Eubacteriaceae</taxon>
        <taxon>Acetobacterium</taxon>
    </lineage>
</organism>
<evidence type="ECO:0000313" key="1">
    <source>
        <dbReference type="EMBL" id="OFV71341.1"/>
    </source>
</evidence>
<dbReference type="AlphaFoldDB" id="A0A1F2PKT3"/>
<dbReference type="OrthoDB" id="2052976at2"/>
<accession>A0A1F2PKT3</accession>
<sequence length="370" mass="43629">MKIDDNLSISKQKIALVLPSNIRYAPFYRKYEDILVKNDIPFDLIYWNRENIIEDISGTLHSYSLKDRVNSKNYLKIIKYFGFARYVKKKLEREKYNKVIFLGSNAGTVALLSSHLAKKFKDQYWLDIRDYTYEYFGIYYKYMETAIKNSFATAISSEGYKIFLPKHDYINVHNIDINSIEASLEKRSTIIDEITLPIRISFIGLVRYYEENKRLIKALGNDSRFLIQYFGQNSDVLKKYCEENNIRNVNFVGRFEPCETAEFYSKTDIINNIYGNNGLAVTTALSNKLYFAAALNIPILVSPNTYMDEITKQYSFGYSVDFDANNLADELFLWYERYRNNNKNQNKLLWSKAIEENKEFESKFMEFISF</sequence>